<evidence type="ECO:0000259" key="2">
    <source>
        <dbReference type="Pfam" id="PF13529"/>
    </source>
</evidence>
<evidence type="ECO:0000313" key="4">
    <source>
        <dbReference type="Proteomes" id="UP000640333"/>
    </source>
</evidence>
<dbReference type="SUPFAM" id="SSF48452">
    <property type="entry name" value="TPR-like"/>
    <property type="match status" value="1"/>
</dbReference>
<keyword evidence="1" id="KW-0802">TPR repeat</keyword>
<dbReference type="Pfam" id="PF13432">
    <property type="entry name" value="TPR_16"/>
    <property type="match status" value="1"/>
</dbReference>
<dbReference type="RefSeq" id="WP_193952908.1">
    <property type="nucleotide sequence ID" value="NZ_JADEYS010000007.1"/>
</dbReference>
<feature type="repeat" description="TPR" evidence="1">
    <location>
        <begin position="236"/>
        <end position="269"/>
    </location>
</feature>
<dbReference type="InterPro" id="IPR039563">
    <property type="entry name" value="Peptidase_C39_single_dom"/>
</dbReference>
<evidence type="ECO:0000313" key="3">
    <source>
        <dbReference type="EMBL" id="MBE9397357.1"/>
    </source>
</evidence>
<organism evidence="3 4">
    <name type="scientific">Pontibacterium sinense</name>
    <dbReference type="NCBI Taxonomy" id="2781979"/>
    <lineage>
        <taxon>Bacteria</taxon>
        <taxon>Pseudomonadati</taxon>
        <taxon>Pseudomonadota</taxon>
        <taxon>Gammaproteobacteria</taxon>
        <taxon>Oceanospirillales</taxon>
        <taxon>Oceanospirillaceae</taxon>
        <taxon>Pontibacterium</taxon>
    </lineage>
</organism>
<dbReference type="NCBIfam" id="NF033920">
    <property type="entry name" value="C39_PA2778_fam"/>
    <property type="match status" value="1"/>
</dbReference>
<protein>
    <submittedName>
        <fullName evidence="3">PA2778 family cysteine peptidase</fullName>
    </submittedName>
</protein>
<evidence type="ECO:0000256" key="1">
    <source>
        <dbReference type="PROSITE-ProRule" id="PRU00339"/>
    </source>
</evidence>
<dbReference type="SMART" id="SM00028">
    <property type="entry name" value="TPR"/>
    <property type="match status" value="1"/>
</dbReference>
<dbReference type="InterPro" id="IPR039564">
    <property type="entry name" value="Peptidase_C39-like"/>
</dbReference>
<dbReference type="PROSITE" id="PS51257">
    <property type="entry name" value="PROKAR_LIPOPROTEIN"/>
    <property type="match status" value="1"/>
</dbReference>
<dbReference type="AlphaFoldDB" id="A0A8J7FC46"/>
<comment type="caution">
    <text evidence="3">The sequence shown here is derived from an EMBL/GenBank/DDBJ whole genome shotgun (WGS) entry which is preliminary data.</text>
</comment>
<keyword evidence="4" id="KW-1185">Reference proteome</keyword>
<gene>
    <name evidence="3" type="ORF">IOQ59_08800</name>
</gene>
<sequence>MIRISAFLNVHKLNIWLIVGSLFLTGCSSTGVWREQASNLHQLPISVELDDTPFFPQTQYHCGPAALATILSATGVDTVPDELTPHVYLPKRQGSLQVDLVATTRRFQRLPYELAGRLDVLFAEVANNHPVLVMQNLGFDWLPQWHYAVVVGYDLERETITLRSAEEKRHVVPIYTFDKTWARAKRWAMVAAPPERIPVSADADQYVRVVRDLEKLHPEIAVSAYQHAIERWPENALIWLALGNALYSQQQYQGSVTTYREALQHHPDNEQLWNNYAYALSSVECGEASRAAIHCAVRIKPNDPLLIDSLYELHQHNVKTALLCDVVHCPL</sequence>
<name>A0A8J7FC46_9GAMM</name>
<dbReference type="Pfam" id="PF13529">
    <property type="entry name" value="Peptidase_C39_2"/>
    <property type="match status" value="1"/>
</dbReference>
<dbReference type="InterPro" id="IPR019734">
    <property type="entry name" value="TPR_rpt"/>
</dbReference>
<dbReference type="CDD" id="cd02549">
    <property type="entry name" value="Peptidase_C39A"/>
    <property type="match status" value="1"/>
</dbReference>
<proteinExistence type="predicted"/>
<dbReference type="EMBL" id="JADEYS010000007">
    <property type="protein sequence ID" value="MBE9397357.1"/>
    <property type="molecule type" value="Genomic_DNA"/>
</dbReference>
<reference evidence="3" key="1">
    <citation type="submission" date="2020-10" db="EMBL/GenBank/DDBJ databases">
        <title>Bacterium isolated from coastal waters sediment.</title>
        <authorList>
            <person name="Chen R.-J."/>
            <person name="Lu D.-C."/>
            <person name="Zhu K.-L."/>
            <person name="Du Z.-J."/>
        </authorList>
    </citation>
    <scope>NUCLEOTIDE SEQUENCE</scope>
    <source>
        <strain evidence="3">N1Y112</strain>
    </source>
</reference>
<dbReference type="Gene3D" id="3.90.70.10">
    <property type="entry name" value="Cysteine proteinases"/>
    <property type="match status" value="1"/>
</dbReference>
<dbReference type="PROSITE" id="PS50005">
    <property type="entry name" value="TPR"/>
    <property type="match status" value="1"/>
</dbReference>
<accession>A0A8J7FC46</accession>
<dbReference type="InterPro" id="IPR011990">
    <property type="entry name" value="TPR-like_helical_dom_sf"/>
</dbReference>
<feature type="domain" description="Peptidase C39-like" evidence="2">
    <location>
        <begin position="51"/>
        <end position="158"/>
    </location>
</feature>
<dbReference type="Proteomes" id="UP000640333">
    <property type="component" value="Unassembled WGS sequence"/>
</dbReference>
<dbReference type="Gene3D" id="1.25.40.10">
    <property type="entry name" value="Tetratricopeptide repeat domain"/>
    <property type="match status" value="1"/>
</dbReference>